<dbReference type="Gene3D" id="1.10.150.110">
    <property type="entry name" value="DNA polymerase beta, N-terminal domain-like"/>
    <property type="match status" value="1"/>
</dbReference>
<feature type="domain" description="Helix-hairpin-helix DNA-binding motif class 1" evidence="9">
    <location>
        <begin position="123"/>
        <end position="142"/>
    </location>
</feature>
<keyword evidence="4" id="KW-0808">Transferase</keyword>
<feature type="domain" description="Polymerase/histidinol phosphatase N-terminal" evidence="10">
    <location>
        <begin position="336"/>
        <end position="415"/>
    </location>
</feature>
<dbReference type="NCBIfam" id="NF006375">
    <property type="entry name" value="PRK08609.1"/>
    <property type="match status" value="1"/>
</dbReference>
<evidence type="ECO:0000256" key="6">
    <source>
        <dbReference type="ARBA" id="ARBA00022705"/>
    </source>
</evidence>
<dbReference type="InterPro" id="IPR029398">
    <property type="entry name" value="PolB_thumb"/>
</dbReference>
<comment type="catalytic activity">
    <reaction evidence="8">
        <text>DNA(n) + a 2'-deoxyribonucleoside 5'-triphosphate = DNA(n+1) + diphosphate</text>
        <dbReference type="Rhea" id="RHEA:22508"/>
        <dbReference type="Rhea" id="RHEA-COMP:17339"/>
        <dbReference type="Rhea" id="RHEA-COMP:17340"/>
        <dbReference type="ChEBI" id="CHEBI:33019"/>
        <dbReference type="ChEBI" id="CHEBI:61560"/>
        <dbReference type="ChEBI" id="CHEBI:173112"/>
        <dbReference type="EC" id="2.7.7.7"/>
    </reaction>
</comment>
<dbReference type="Pfam" id="PF02811">
    <property type="entry name" value="PHP"/>
    <property type="match status" value="1"/>
</dbReference>
<dbReference type="InterPro" id="IPR002054">
    <property type="entry name" value="DNA-dir_DNA_pol_X"/>
</dbReference>
<dbReference type="InterPro" id="IPR027421">
    <property type="entry name" value="DNA_pol_lamdba_lyase_dom_sf"/>
</dbReference>
<dbReference type="InterPro" id="IPR003141">
    <property type="entry name" value="Pol/His_phosphatase_N"/>
</dbReference>
<dbReference type="PANTHER" id="PTHR36928">
    <property type="entry name" value="PHOSPHATASE YCDX-RELATED"/>
    <property type="match status" value="1"/>
</dbReference>
<dbReference type="InterPro" id="IPR050243">
    <property type="entry name" value="PHP_phosphatase"/>
</dbReference>
<evidence type="ECO:0000259" key="9">
    <source>
        <dbReference type="SMART" id="SM00278"/>
    </source>
</evidence>
<dbReference type="InterPro" id="IPR022311">
    <property type="entry name" value="PolX-like"/>
</dbReference>
<dbReference type="SUPFAM" id="SSF89550">
    <property type="entry name" value="PHP domain-like"/>
    <property type="match status" value="1"/>
</dbReference>
<keyword evidence="6" id="KW-0235">DNA replication</keyword>
<evidence type="ECO:0000256" key="7">
    <source>
        <dbReference type="ARBA" id="ARBA00022932"/>
    </source>
</evidence>
<dbReference type="InterPro" id="IPR043519">
    <property type="entry name" value="NT_sf"/>
</dbReference>
<dbReference type="GO" id="GO:0008270">
    <property type="term" value="F:zinc ion binding"/>
    <property type="evidence" value="ECO:0007669"/>
    <property type="project" value="TreeGrafter"/>
</dbReference>
<evidence type="ECO:0000313" key="12">
    <source>
        <dbReference type="EMBL" id="RAS77735.1"/>
    </source>
</evidence>
<dbReference type="InterPro" id="IPR037160">
    <property type="entry name" value="DNA_Pol_thumb_sf"/>
</dbReference>
<dbReference type="SUPFAM" id="SSF81301">
    <property type="entry name" value="Nucleotidyltransferase"/>
    <property type="match status" value="1"/>
</dbReference>
<organism evidence="12 13">
    <name type="scientific">Priestia endophytica</name>
    <dbReference type="NCBI Taxonomy" id="135735"/>
    <lineage>
        <taxon>Bacteria</taxon>
        <taxon>Bacillati</taxon>
        <taxon>Bacillota</taxon>
        <taxon>Bacilli</taxon>
        <taxon>Bacillales</taxon>
        <taxon>Bacillaceae</taxon>
        <taxon>Priestia</taxon>
    </lineage>
</organism>
<keyword evidence="7" id="KW-0239">DNA-directed DNA polymerase</keyword>
<proteinExistence type="predicted"/>
<keyword evidence="12" id="KW-0378">Hydrolase</keyword>
<dbReference type="Gene3D" id="1.10.150.20">
    <property type="entry name" value="5' to 3' exonuclease, C-terminal subdomain"/>
    <property type="match status" value="1"/>
</dbReference>
<dbReference type="SUPFAM" id="SSF47802">
    <property type="entry name" value="DNA polymerase beta, N-terminal domain-like"/>
    <property type="match status" value="1"/>
</dbReference>
<dbReference type="Proteomes" id="UP000250174">
    <property type="component" value="Unassembled WGS sequence"/>
</dbReference>
<dbReference type="EMBL" id="LVYK01000018">
    <property type="protein sequence ID" value="RAS77735.1"/>
    <property type="molecule type" value="Genomic_DNA"/>
</dbReference>
<comment type="cofactor">
    <cofactor evidence="1">
        <name>Mg(2+)</name>
        <dbReference type="ChEBI" id="CHEBI:18420"/>
    </cofactor>
</comment>
<keyword evidence="3" id="KW-0237">DNA synthesis</keyword>
<dbReference type="InterPro" id="IPR010996">
    <property type="entry name" value="HHH_MUS81"/>
</dbReference>
<evidence type="ECO:0000256" key="4">
    <source>
        <dbReference type="ARBA" id="ARBA00022679"/>
    </source>
</evidence>
<accession>A0AAX1QAH0</accession>
<evidence type="ECO:0000256" key="1">
    <source>
        <dbReference type="ARBA" id="ARBA00001946"/>
    </source>
</evidence>
<gene>
    <name evidence="12" type="ORF">A3864_10510</name>
</gene>
<dbReference type="FunFam" id="3.20.20.140:FF:000047">
    <property type="entry name" value="PHP domain-containing protein"/>
    <property type="match status" value="1"/>
</dbReference>
<evidence type="ECO:0000256" key="2">
    <source>
        <dbReference type="ARBA" id="ARBA00012417"/>
    </source>
</evidence>
<dbReference type="GO" id="GO:0003887">
    <property type="term" value="F:DNA-directed DNA polymerase activity"/>
    <property type="evidence" value="ECO:0007669"/>
    <property type="project" value="UniProtKB-KW"/>
</dbReference>
<evidence type="ECO:0000256" key="8">
    <source>
        <dbReference type="ARBA" id="ARBA00049244"/>
    </source>
</evidence>
<dbReference type="GO" id="GO:0042578">
    <property type="term" value="F:phosphoric ester hydrolase activity"/>
    <property type="evidence" value="ECO:0007669"/>
    <property type="project" value="TreeGrafter"/>
</dbReference>
<evidence type="ECO:0000259" key="10">
    <source>
        <dbReference type="SMART" id="SM00481"/>
    </source>
</evidence>
<dbReference type="CDD" id="cd00141">
    <property type="entry name" value="NT_POLXc"/>
    <property type="match status" value="1"/>
</dbReference>
<dbReference type="PIRSF" id="PIRSF005047">
    <property type="entry name" value="UCP005047_YshC"/>
    <property type="match status" value="1"/>
</dbReference>
<dbReference type="Pfam" id="PF14791">
    <property type="entry name" value="DNA_pol_B_thumb"/>
    <property type="match status" value="1"/>
</dbReference>
<dbReference type="RefSeq" id="WP_111922014.1">
    <property type="nucleotide sequence ID" value="NZ_JAMAYK010000001.1"/>
</dbReference>
<evidence type="ECO:0000259" key="11">
    <source>
        <dbReference type="SMART" id="SM00483"/>
    </source>
</evidence>
<dbReference type="AlphaFoldDB" id="A0AAX1QAH0"/>
<dbReference type="InterPro" id="IPR004013">
    <property type="entry name" value="PHP_dom"/>
</dbReference>
<evidence type="ECO:0000256" key="5">
    <source>
        <dbReference type="ARBA" id="ARBA00022695"/>
    </source>
</evidence>
<sequence>MNKKEIIKLLEKIAVYMELKGDNAFKISAFRKAAGALENDERSLSEIESFTSLAGIGKGTSAVIEEYIQDGQSTVLEELKKEVPEGLIPLLDLPGLGGKKIAKLYQQLNVTDMVTLKTACEEGKVQELSGFGKKTEEKILAAIEEYGTRPERLPLAIMLPLVEKIEQTLADMKGIIRFSRAGSVRRMRETVKDLDFIISTEEPSLVRDSLLAMPSIKEVIASGNTKVSVVLEDVYDISVDFRLVEDKAFPTTLHHFTGSKDHNVRMRQLAKERGEKISEYGVENIETGEVRTFSSEEEFYNYFNLPFILPEMREDGSEVDKLTKEDRFISLQDIKGDVHMHSTWSDGAYSIEEMVEACRARGYEYMAITDHSQYLKVANGLTPERIRKQREEIKKLNEKYDDFTILSGIEMDILPDGTLDYDDEILQEMDIVIASIHSSFSQSREVIMERLKTALNSHHVDIIAHPTGRLIGRRDGYDVDVDLLIELAHETNTALELNANPHRLDLASHHLKKAQEQGVKLVINTDAHNLDMLEDMKVGVATAVKGWIRKESVINTYPLEELRAFLKRND</sequence>
<feature type="domain" description="Helix-hairpin-helix DNA-binding motif class 1" evidence="9">
    <location>
        <begin position="48"/>
        <end position="67"/>
    </location>
</feature>
<feature type="domain" description="DNA-directed DNA polymerase X" evidence="11">
    <location>
        <begin position="1"/>
        <end position="314"/>
    </location>
</feature>
<dbReference type="Gene3D" id="3.30.460.10">
    <property type="entry name" value="Beta Polymerase, domain 2"/>
    <property type="match status" value="1"/>
</dbReference>
<comment type="caution">
    <text evidence="12">The sequence shown here is derived from an EMBL/GenBank/DDBJ whole genome shotgun (WGS) entry which is preliminary data.</text>
</comment>
<evidence type="ECO:0000313" key="13">
    <source>
        <dbReference type="Proteomes" id="UP000250174"/>
    </source>
</evidence>
<dbReference type="CDD" id="cd07436">
    <property type="entry name" value="PHP_PolX"/>
    <property type="match status" value="1"/>
</dbReference>
<keyword evidence="12" id="KW-0269">Exonuclease</keyword>
<dbReference type="SUPFAM" id="SSF158702">
    <property type="entry name" value="Sec63 N-terminal domain-like"/>
    <property type="match status" value="1"/>
</dbReference>
<dbReference type="PANTHER" id="PTHR36928:SF1">
    <property type="entry name" value="PHOSPHATASE YCDX-RELATED"/>
    <property type="match status" value="1"/>
</dbReference>
<dbReference type="SMART" id="SM00481">
    <property type="entry name" value="POLIIIAc"/>
    <property type="match status" value="1"/>
</dbReference>
<dbReference type="GO" id="GO:0004527">
    <property type="term" value="F:exonuclease activity"/>
    <property type="evidence" value="ECO:0007669"/>
    <property type="project" value="UniProtKB-KW"/>
</dbReference>
<dbReference type="SMART" id="SM00483">
    <property type="entry name" value="POLXc"/>
    <property type="match status" value="1"/>
</dbReference>
<dbReference type="Pfam" id="PF14716">
    <property type="entry name" value="HHH_8"/>
    <property type="match status" value="1"/>
</dbReference>
<dbReference type="Gene3D" id="3.30.210.10">
    <property type="entry name" value="DNA polymerase, thumb domain"/>
    <property type="match status" value="1"/>
</dbReference>
<evidence type="ECO:0000256" key="3">
    <source>
        <dbReference type="ARBA" id="ARBA00022634"/>
    </source>
</evidence>
<dbReference type="GO" id="GO:0006281">
    <property type="term" value="P:DNA repair"/>
    <property type="evidence" value="ECO:0007669"/>
    <property type="project" value="InterPro"/>
</dbReference>
<name>A0AAX1QAH0_9BACI</name>
<dbReference type="InterPro" id="IPR016195">
    <property type="entry name" value="Pol/histidinol_Pase-like"/>
</dbReference>
<reference evidence="12 13" key="1">
    <citation type="submission" date="2016-03" db="EMBL/GenBank/DDBJ databases">
        <title>Comparison of Bacillus endophyticus and B. anthracis characteristics using whole genome sequence analysis and microbiological techniques.</title>
        <authorList>
            <person name="Lekota K.E."/>
            <person name="Mafofo J."/>
            <person name="Rees J."/>
            <person name="Muchadeyi F.C."/>
            <person name="Madoroba E."/>
            <person name="Van Heerden H."/>
        </authorList>
    </citation>
    <scope>NUCLEOTIDE SEQUENCE [LARGE SCALE GENOMIC DNA]</scope>
    <source>
        <strain evidence="12 13">3631_10C</strain>
    </source>
</reference>
<dbReference type="Gene3D" id="3.20.20.140">
    <property type="entry name" value="Metal-dependent hydrolases"/>
    <property type="match status" value="1"/>
</dbReference>
<dbReference type="GO" id="GO:0003677">
    <property type="term" value="F:DNA binding"/>
    <property type="evidence" value="ECO:0007669"/>
    <property type="project" value="InterPro"/>
</dbReference>
<dbReference type="InterPro" id="IPR003583">
    <property type="entry name" value="Hlx-hairpin-Hlx_DNA-bd_motif"/>
</dbReference>
<dbReference type="SMART" id="SM00278">
    <property type="entry name" value="HhH1"/>
    <property type="match status" value="3"/>
</dbReference>
<dbReference type="InterPro" id="IPR047967">
    <property type="entry name" value="PolX_PHP"/>
</dbReference>
<dbReference type="GO" id="GO:0005829">
    <property type="term" value="C:cytosol"/>
    <property type="evidence" value="ECO:0007669"/>
    <property type="project" value="TreeGrafter"/>
</dbReference>
<dbReference type="EC" id="2.7.7.7" evidence="2"/>
<feature type="domain" description="Helix-hairpin-helix DNA-binding motif class 1" evidence="9">
    <location>
        <begin position="88"/>
        <end position="107"/>
    </location>
</feature>
<keyword evidence="12" id="KW-0540">Nuclease</keyword>
<keyword evidence="5" id="KW-0548">Nucleotidyltransferase</keyword>
<protein>
    <recommendedName>
        <fullName evidence="2">DNA-directed DNA polymerase</fullName>
        <ecNumber evidence="2">2.7.7.7</ecNumber>
    </recommendedName>
</protein>